<keyword evidence="4" id="KW-1185">Reference proteome</keyword>
<feature type="domain" description="AB hydrolase-1" evidence="2">
    <location>
        <begin position="29"/>
        <end position="232"/>
    </location>
</feature>
<evidence type="ECO:0000313" key="3">
    <source>
        <dbReference type="EMBL" id="RDU70497.1"/>
    </source>
</evidence>
<sequence length="239" mass="27502">MAQKEIHYRDSTLRIAYAIIDNGADKNMLFLHGWGSNKELMRIAFGNCFTDFNHIYIDLPHFGASEGKIFLDTYKYAEVIEQFLIRVTVNRRLGCDVVVGHSFGGKIALLLQREIILLSSAGILLPKPFIVRVKILLAKFAKTLGIKANFLKADDAKELSPITYEIFKCVVREDFMREYASFTQKATIFWGREDKATPLKAFRIIQSLMPNADFYVLEGDHYFFLQQGQEVERLYRHGC</sequence>
<accession>A0A3D8IYZ5</accession>
<dbReference type="InterPro" id="IPR000073">
    <property type="entry name" value="AB_hydrolase_1"/>
</dbReference>
<dbReference type="RefSeq" id="WP_104763361.1">
    <property type="nucleotide sequence ID" value="NZ_FZPM01000020.1"/>
</dbReference>
<dbReference type="EMBL" id="NXLW01000019">
    <property type="protein sequence ID" value="RDU70497.1"/>
    <property type="molecule type" value="Genomic_DNA"/>
</dbReference>
<dbReference type="Proteomes" id="UP000256424">
    <property type="component" value="Unassembled WGS sequence"/>
</dbReference>
<evidence type="ECO:0000259" key="2">
    <source>
        <dbReference type="Pfam" id="PF12697"/>
    </source>
</evidence>
<proteinExistence type="predicted"/>
<dbReference type="GO" id="GO:0016787">
    <property type="term" value="F:hydrolase activity"/>
    <property type="evidence" value="ECO:0007669"/>
    <property type="project" value="UniProtKB-KW"/>
</dbReference>
<name>A0A3D8IYZ5_9HELI</name>
<evidence type="ECO:0000256" key="1">
    <source>
        <dbReference type="ARBA" id="ARBA00022801"/>
    </source>
</evidence>
<comment type="caution">
    <text evidence="3">The sequence shown here is derived from an EMBL/GenBank/DDBJ whole genome shotgun (WGS) entry which is preliminary data.</text>
</comment>
<organism evidence="3 4">
    <name type="scientific">Helicobacter aurati</name>
    <dbReference type="NCBI Taxonomy" id="137778"/>
    <lineage>
        <taxon>Bacteria</taxon>
        <taxon>Pseudomonadati</taxon>
        <taxon>Campylobacterota</taxon>
        <taxon>Epsilonproteobacteria</taxon>
        <taxon>Campylobacterales</taxon>
        <taxon>Helicobacteraceae</taxon>
        <taxon>Helicobacter</taxon>
    </lineage>
</organism>
<dbReference type="InterPro" id="IPR050266">
    <property type="entry name" value="AB_hydrolase_sf"/>
</dbReference>
<gene>
    <name evidence="3" type="ORF">CQA66_08015</name>
</gene>
<dbReference type="Gene3D" id="3.40.50.1820">
    <property type="entry name" value="alpha/beta hydrolase"/>
    <property type="match status" value="1"/>
</dbReference>
<dbReference type="SUPFAM" id="SSF53474">
    <property type="entry name" value="alpha/beta-Hydrolases"/>
    <property type="match status" value="1"/>
</dbReference>
<keyword evidence="1 3" id="KW-0378">Hydrolase</keyword>
<protein>
    <submittedName>
        <fullName evidence="3">Alpha/beta hydrolase</fullName>
    </submittedName>
</protein>
<evidence type="ECO:0000313" key="4">
    <source>
        <dbReference type="Proteomes" id="UP000256424"/>
    </source>
</evidence>
<dbReference type="InterPro" id="IPR029058">
    <property type="entry name" value="AB_hydrolase_fold"/>
</dbReference>
<dbReference type="PANTHER" id="PTHR43798:SF31">
    <property type="entry name" value="AB HYDROLASE SUPERFAMILY PROTEIN YCLE"/>
    <property type="match status" value="1"/>
</dbReference>
<dbReference type="Pfam" id="PF12697">
    <property type="entry name" value="Abhydrolase_6"/>
    <property type="match status" value="1"/>
</dbReference>
<dbReference type="PANTHER" id="PTHR43798">
    <property type="entry name" value="MONOACYLGLYCEROL LIPASE"/>
    <property type="match status" value="1"/>
</dbReference>
<dbReference type="GO" id="GO:0016020">
    <property type="term" value="C:membrane"/>
    <property type="evidence" value="ECO:0007669"/>
    <property type="project" value="TreeGrafter"/>
</dbReference>
<dbReference type="OrthoDB" id="9808398at2"/>
<reference evidence="3 4" key="1">
    <citation type="submission" date="2018-04" db="EMBL/GenBank/DDBJ databases">
        <title>Novel Campyloabacter and Helicobacter Species and Strains.</title>
        <authorList>
            <person name="Mannion A.J."/>
            <person name="Shen Z."/>
            <person name="Fox J.G."/>
        </authorList>
    </citation>
    <scope>NUCLEOTIDE SEQUENCE [LARGE SCALE GENOMIC DNA]</scope>
    <source>
        <strain evidence="3 4">MIT 97-5075</strain>
    </source>
</reference>
<dbReference type="AlphaFoldDB" id="A0A3D8IYZ5"/>